<evidence type="ECO:0000256" key="4">
    <source>
        <dbReference type="ARBA" id="ARBA00022989"/>
    </source>
</evidence>
<keyword evidence="3 6" id="KW-0812">Transmembrane</keyword>
<protein>
    <submittedName>
        <fullName evidence="8">ABC-2 type transport system permease protein</fullName>
    </submittedName>
</protein>
<feature type="domain" description="ABC-2 type transporter transmembrane" evidence="7">
    <location>
        <begin position="17"/>
        <end position="351"/>
    </location>
</feature>
<dbReference type="InterPro" id="IPR051449">
    <property type="entry name" value="ABC-2_transporter_component"/>
</dbReference>
<feature type="transmembrane region" description="Helical" evidence="6">
    <location>
        <begin position="12"/>
        <end position="34"/>
    </location>
</feature>
<dbReference type="AlphaFoldDB" id="A0A1M7FB62"/>
<sequence>MLFTSIKNNLKLILRNKVLIISMMLAPVGVMWVLSGVFEDMLHIYSETDTMQIAYSVDDDSPYKGFLDQMKNENSMEGIEINRYQVDETQIESVIKNNDIAAFLLIGSDSYTIYEYNKYKNQLGIIENVITTMFEEMQNISKMDIEKKKVSYSEIVTIDVIPMPSSFDYYGIIELTYFAMCGVVTISMVVGSERKNRIIRRMQVARVSNFKVYLAKLIPCTLGISIELIGAMVLSHIIVGNRFGNYPETIGILFLLAVASSAYGILALHIVKNLAVSVIIVFSSVWFMGFYGGSFQNYMMNTAPDIFVKLSPMYYVNRTLVEFRTMGHSSYALPAVCILIGMIVICSLASVLLIKREMEE</sequence>
<keyword evidence="9" id="KW-1185">Reference proteome</keyword>
<dbReference type="Proteomes" id="UP000184038">
    <property type="component" value="Unassembled WGS sequence"/>
</dbReference>
<dbReference type="PANTHER" id="PTHR30294">
    <property type="entry name" value="MEMBRANE COMPONENT OF ABC TRANSPORTER YHHJ-RELATED"/>
    <property type="match status" value="1"/>
</dbReference>
<dbReference type="OrthoDB" id="1771596at2"/>
<evidence type="ECO:0000256" key="5">
    <source>
        <dbReference type="ARBA" id="ARBA00023136"/>
    </source>
</evidence>
<keyword evidence="5 6" id="KW-0472">Membrane</keyword>
<evidence type="ECO:0000256" key="6">
    <source>
        <dbReference type="SAM" id="Phobius"/>
    </source>
</evidence>
<dbReference type="GO" id="GO:0140359">
    <property type="term" value="F:ABC-type transporter activity"/>
    <property type="evidence" value="ECO:0007669"/>
    <property type="project" value="InterPro"/>
</dbReference>
<evidence type="ECO:0000313" key="8">
    <source>
        <dbReference type="EMBL" id="SHM01250.1"/>
    </source>
</evidence>
<dbReference type="RefSeq" id="WP_073282422.1">
    <property type="nucleotide sequence ID" value="NZ_FRCP01000005.1"/>
</dbReference>
<feature type="transmembrane region" description="Helical" evidence="6">
    <location>
        <begin position="169"/>
        <end position="191"/>
    </location>
</feature>
<reference evidence="8 9" key="1">
    <citation type="submission" date="2016-11" db="EMBL/GenBank/DDBJ databases">
        <authorList>
            <person name="Jaros S."/>
            <person name="Januszkiewicz K."/>
            <person name="Wedrychowicz H."/>
        </authorList>
    </citation>
    <scope>NUCLEOTIDE SEQUENCE [LARGE SCALE GENOMIC DNA]</scope>
    <source>
        <strain evidence="8 9">DSM 15930</strain>
    </source>
</reference>
<comment type="subcellular location">
    <subcellularLocation>
        <location evidence="1">Cell membrane</location>
        <topology evidence="1">Multi-pass membrane protein</topology>
    </subcellularLocation>
</comment>
<accession>A0A1M7FB62</accession>
<dbReference type="InterPro" id="IPR013525">
    <property type="entry name" value="ABC2_TM"/>
</dbReference>
<feature type="transmembrane region" description="Helical" evidence="6">
    <location>
        <begin position="250"/>
        <end position="268"/>
    </location>
</feature>
<dbReference type="EMBL" id="FRCP01000005">
    <property type="protein sequence ID" value="SHM01250.1"/>
    <property type="molecule type" value="Genomic_DNA"/>
</dbReference>
<dbReference type="PANTHER" id="PTHR30294:SF29">
    <property type="entry name" value="MULTIDRUG ABC TRANSPORTER PERMEASE YBHS-RELATED"/>
    <property type="match status" value="1"/>
</dbReference>
<evidence type="ECO:0000259" key="7">
    <source>
        <dbReference type="Pfam" id="PF12698"/>
    </source>
</evidence>
<evidence type="ECO:0000256" key="2">
    <source>
        <dbReference type="ARBA" id="ARBA00022475"/>
    </source>
</evidence>
<name>A0A1M7FB62_9FIRM</name>
<gene>
    <name evidence="8" type="ORF">SAMN02746066_00524</name>
</gene>
<dbReference type="Pfam" id="PF12698">
    <property type="entry name" value="ABC2_membrane_3"/>
    <property type="match status" value="1"/>
</dbReference>
<evidence type="ECO:0000256" key="1">
    <source>
        <dbReference type="ARBA" id="ARBA00004651"/>
    </source>
</evidence>
<keyword evidence="2" id="KW-1003">Cell membrane</keyword>
<feature type="transmembrane region" description="Helical" evidence="6">
    <location>
        <begin position="275"/>
        <end position="293"/>
    </location>
</feature>
<dbReference type="GO" id="GO:0005886">
    <property type="term" value="C:plasma membrane"/>
    <property type="evidence" value="ECO:0007669"/>
    <property type="project" value="UniProtKB-SubCell"/>
</dbReference>
<feature type="transmembrane region" description="Helical" evidence="6">
    <location>
        <begin position="331"/>
        <end position="354"/>
    </location>
</feature>
<keyword evidence="4 6" id="KW-1133">Transmembrane helix</keyword>
<dbReference type="STRING" id="1120996.SAMN02746066_00524"/>
<proteinExistence type="predicted"/>
<feature type="transmembrane region" description="Helical" evidence="6">
    <location>
        <begin position="212"/>
        <end position="238"/>
    </location>
</feature>
<organism evidence="8 9">
    <name type="scientific">Anaerosporobacter mobilis DSM 15930</name>
    <dbReference type="NCBI Taxonomy" id="1120996"/>
    <lineage>
        <taxon>Bacteria</taxon>
        <taxon>Bacillati</taxon>
        <taxon>Bacillota</taxon>
        <taxon>Clostridia</taxon>
        <taxon>Lachnospirales</taxon>
        <taxon>Lachnospiraceae</taxon>
        <taxon>Anaerosporobacter</taxon>
    </lineage>
</organism>
<evidence type="ECO:0000256" key="3">
    <source>
        <dbReference type="ARBA" id="ARBA00022692"/>
    </source>
</evidence>
<evidence type="ECO:0000313" key="9">
    <source>
        <dbReference type="Proteomes" id="UP000184038"/>
    </source>
</evidence>